<dbReference type="RefSeq" id="WP_183937910.1">
    <property type="nucleotide sequence ID" value="NZ_LR701528.1"/>
</dbReference>
<keyword evidence="3" id="KW-0804">Transcription</keyword>
<name>A0A5E8AI92_9SPHN</name>
<dbReference type="Pfam" id="PF13545">
    <property type="entry name" value="HTH_Crp_2"/>
    <property type="match status" value="1"/>
</dbReference>
<evidence type="ECO:0000259" key="4">
    <source>
        <dbReference type="PROSITE" id="PS51063"/>
    </source>
</evidence>
<dbReference type="SMART" id="SM00419">
    <property type="entry name" value="HTH_CRP"/>
    <property type="match status" value="1"/>
</dbReference>
<dbReference type="PROSITE" id="PS51063">
    <property type="entry name" value="HTH_CRP_2"/>
    <property type="match status" value="1"/>
</dbReference>
<dbReference type="Gene3D" id="1.10.10.10">
    <property type="entry name" value="Winged helix-like DNA-binding domain superfamily/Winged helix DNA-binding domain"/>
    <property type="match status" value="1"/>
</dbReference>
<dbReference type="GO" id="GO:0005829">
    <property type="term" value="C:cytosol"/>
    <property type="evidence" value="ECO:0007669"/>
    <property type="project" value="TreeGrafter"/>
</dbReference>
<evidence type="ECO:0000256" key="2">
    <source>
        <dbReference type="ARBA" id="ARBA00023125"/>
    </source>
</evidence>
<dbReference type="InterPro" id="IPR050397">
    <property type="entry name" value="Env_Response_Regulators"/>
</dbReference>
<evidence type="ECO:0000256" key="3">
    <source>
        <dbReference type="ARBA" id="ARBA00023163"/>
    </source>
</evidence>
<dbReference type="AlphaFoldDB" id="A0A5E8AI92"/>
<dbReference type="PANTHER" id="PTHR24567:SF68">
    <property type="entry name" value="DNA-BINDING TRANSCRIPTIONAL DUAL REGULATOR CRP"/>
    <property type="match status" value="1"/>
</dbReference>
<evidence type="ECO:0000256" key="1">
    <source>
        <dbReference type="ARBA" id="ARBA00023015"/>
    </source>
</evidence>
<accession>A0A5E8AI92</accession>
<evidence type="ECO:0000313" key="5">
    <source>
        <dbReference type="EMBL" id="VVT30624.1"/>
    </source>
</evidence>
<dbReference type="InterPro" id="IPR036388">
    <property type="entry name" value="WH-like_DNA-bd_sf"/>
</dbReference>
<evidence type="ECO:0000313" key="6">
    <source>
        <dbReference type="Proteomes" id="UP000326857"/>
    </source>
</evidence>
<dbReference type="Gene3D" id="2.60.120.10">
    <property type="entry name" value="Jelly Rolls"/>
    <property type="match status" value="1"/>
</dbReference>
<dbReference type="SMART" id="SM00100">
    <property type="entry name" value="cNMP"/>
    <property type="match status" value="1"/>
</dbReference>
<dbReference type="GO" id="GO:0003700">
    <property type="term" value="F:DNA-binding transcription factor activity"/>
    <property type="evidence" value="ECO:0007669"/>
    <property type="project" value="TreeGrafter"/>
</dbReference>
<sequence length="236" mass="26198">MNPLIAKFQMGAMLSADDHQSLYAVCEIKQTVNRSMDVVREGDSPAHVYIVLDGWAARYKVLPDGSRQITAFLLPGDFCNGEITVFKKMDHSVVALTPLTVALASPDTLIAMIRDQPELAQAFRRAALVDEAVLRAWVVNLGRRDAYARVAHQACELHARMSHLSLLKKDEFDLPLTQEQLGDALGLTAVHVNRILKRLRDEGLMQLQNRTLTLLDAKRLGEVAGFNPDYLHTGTA</sequence>
<dbReference type="InterPro" id="IPR012318">
    <property type="entry name" value="HTH_CRP"/>
</dbReference>
<keyword evidence="2" id="KW-0238">DNA-binding</keyword>
<proteinExistence type="predicted"/>
<dbReference type="CDD" id="cd00038">
    <property type="entry name" value="CAP_ED"/>
    <property type="match status" value="1"/>
</dbReference>
<reference evidence="5 6" key="1">
    <citation type="submission" date="2019-09" db="EMBL/GenBank/DDBJ databases">
        <authorList>
            <person name="Dittami M. S."/>
        </authorList>
    </citation>
    <scope>NUCLEOTIDE SEQUENCE [LARGE SCALE GENOMIC DNA]</scope>
    <source>
        <strain evidence="5">SPHINGO391</strain>
    </source>
</reference>
<dbReference type="InterPro" id="IPR014710">
    <property type="entry name" value="RmlC-like_jellyroll"/>
</dbReference>
<dbReference type="PRINTS" id="PR00034">
    <property type="entry name" value="HTHCRP"/>
</dbReference>
<dbReference type="InterPro" id="IPR036390">
    <property type="entry name" value="WH_DNA-bd_sf"/>
</dbReference>
<keyword evidence="1" id="KW-0805">Transcription regulation</keyword>
<dbReference type="Proteomes" id="UP000326857">
    <property type="component" value="Unassembled WGS sequence"/>
</dbReference>
<gene>
    <name evidence="5" type="ORF">SPHINGO391_520044</name>
</gene>
<dbReference type="InterPro" id="IPR000595">
    <property type="entry name" value="cNMP-bd_dom"/>
</dbReference>
<protein>
    <recommendedName>
        <fullName evidence="4">HTH crp-type domain-containing protein</fullName>
    </recommendedName>
</protein>
<organism evidence="5 6">
    <name type="scientific">Sphingomonas aurantiaca</name>
    <dbReference type="NCBI Taxonomy" id="185949"/>
    <lineage>
        <taxon>Bacteria</taxon>
        <taxon>Pseudomonadati</taxon>
        <taxon>Pseudomonadota</taxon>
        <taxon>Alphaproteobacteria</taxon>
        <taxon>Sphingomonadales</taxon>
        <taxon>Sphingomonadaceae</taxon>
        <taxon>Sphingomonas</taxon>
    </lineage>
</organism>
<dbReference type="GO" id="GO:0003677">
    <property type="term" value="F:DNA binding"/>
    <property type="evidence" value="ECO:0007669"/>
    <property type="project" value="UniProtKB-KW"/>
</dbReference>
<dbReference type="InterPro" id="IPR018490">
    <property type="entry name" value="cNMP-bd_dom_sf"/>
</dbReference>
<dbReference type="SUPFAM" id="SSF46785">
    <property type="entry name" value="Winged helix' DNA-binding domain"/>
    <property type="match status" value="1"/>
</dbReference>
<dbReference type="PANTHER" id="PTHR24567">
    <property type="entry name" value="CRP FAMILY TRANSCRIPTIONAL REGULATORY PROTEIN"/>
    <property type="match status" value="1"/>
</dbReference>
<feature type="domain" description="HTH crp-type" evidence="4">
    <location>
        <begin position="144"/>
        <end position="218"/>
    </location>
</feature>
<dbReference type="EMBL" id="CABVLI010000048">
    <property type="protein sequence ID" value="VVT30624.1"/>
    <property type="molecule type" value="Genomic_DNA"/>
</dbReference>
<dbReference type="SUPFAM" id="SSF51206">
    <property type="entry name" value="cAMP-binding domain-like"/>
    <property type="match status" value="1"/>
</dbReference>
<dbReference type="Pfam" id="PF00027">
    <property type="entry name" value="cNMP_binding"/>
    <property type="match status" value="1"/>
</dbReference>